<accession>A0A139IVM5</accession>
<dbReference type="AlphaFoldDB" id="A0A139IVM5"/>
<evidence type="ECO:0000313" key="2">
    <source>
        <dbReference type="EMBL" id="KXT18692.1"/>
    </source>
</evidence>
<protein>
    <submittedName>
        <fullName evidence="2">Uncharacterized protein</fullName>
    </submittedName>
</protein>
<dbReference type="PANTHER" id="PTHR34693:SF3">
    <property type="match status" value="1"/>
</dbReference>
<comment type="caution">
    <text evidence="2">The sequence shown here is derived from an EMBL/GenBank/DDBJ whole genome shotgun (WGS) entry which is preliminary data.</text>
</comment>
<feature type="region of interest" description="Disordered" evidence="1">
    <location>
        <begin position="1"/>
        <end position="152"/>
    </location>
</feature>
<name>A0A139IVM5_9PEZI</name>
<gene>
    <name evidence="2" type="ORF">AC579_2713</name>
</gene>
<dbReference type="InterPro" id="IPR022024">
    <property type="entry name" value="DUF3602"/>
</dbReference>
<dbReference type="OrthoDB" id="427452at2759"/>
<feature type="compositionally biased region" description="Basic and acidic residues" evidence="1">
    <location>
        <begin position="125"/>
        <end position="152"/>
    </location>
</feature>
<reference evidence="2 3" key="1">
    <citation type="submission" date="2015-07" db="EMBL/GenBank/DDBJ databases">
        <title>Comparative genomics of the Sigatoka disease complex on banana suggests a link between parallel evolutionary changes in Pseudocercospora fijiensis and Pseudocercospora eumusae and increased virulence on the banana host.</title>
        <authorList>
            <person name="Chang T.-C."/>
            <person name="Salvucci A."/>
            <person name="Crous P.W."/>
            <person name="Stergiopoulos I."/>
        </authorList>
    </citation>
    <scope>NUCLEOTIDE SEQUENCE [LARGE SCALE GENOMIC DNA]</scope>
    <source>
        <strain evidence="2 3">CBS 116634</strain>
    </source>
</reference>
<feature type="compositionally biased region" description="Basic and acidic residues" evidence="1">
    <location>
        <begin position="11"/>
        <end position="22"/>
    </location>
</feature>
<evidence type="ECO:0000256" key="1">
    <source>
        <dbReference type="SAM" id="MobiDB-lite"/>
    </source>
</evidence>
<keyword evidence="3" id="KW-1185">Reference proteome</keyword>
<dbReference type="Proteomes" id="UP000073492">
    <property type="component" value="Unassembled WGS sequence"/>
</dbReference>
<sequence>MSSGEPVHSTGRGELRGSHATEDISGAGNIGVDSNTYVDGDIVREGTPGVSANDYSAGRGGAGNIIHPTESGKAGRPSEEIVPESATRVPGESYQDFHTGRGGEGNVHKDKYGGHSSAKDQATADGHKEGLMDKVKHAIGLDHKKEKTPEPK</sequence>
<evidence type="ECO:0000313" key="3">
    <source>
        <dbReference type="Proteomes" id="UP000073492"/>
    </source>
</evidence>
<dbReference type="PANTHER" id="PTHR34693">
    <property type="entry name" value="PROTEIN PAR32"/>
    <property type="match status" value="1"/>
</dbReference>
<dbReference type="InterPro" id="IPR053203">
    <property type="entry name" value="Cisplatin_resist-associated"/>
</dbReference>
<organism evidence="2 3">
    <name type="scientific">Pseudocercospora musae</name>
    <dbReference type="NCBI Taxonomy" id="113226"/>
    <lineage>
        <taxon>Eukaryota</taxon>
        <taxon>Fungi</taxon>
        <taxon>Dikarya</taxon>
        <taxon>Ascomycota</taxon>
        <taxon>Pezizomycotina</taxon>
        <taxon>Dothideomycetes</taxon>
        <taxon>Dothideomycetidae</taxon>
        <taxon>Mycosphaerellales</taxon>
        <taxon>Mycosphaerellaceae</taxon>
        <taxon>Pseudocercospora</taxon>
    </lineage>
</organism>
<dbReference type="EMBL" id="LFZO01000004">
    <property type="protein sequence ID" value="KXT18692.1"/>
    <property type="molecule type" value="Genomic_DNA"/>
</dbReference>
<dbReference type="Pfam" id="PF12223">
    <property type="entry name" value="DUF3602"/>
    <property type="match status" value="1"/>
</dbReference>
<feature type="compositionally biased region" description="Basic and acidic residues" evidence="1">
    <location>
        <begin position="98"/>
        <end position="113"/>
    </location>
</feature>
<proteinExistence type="predicted"/>